<keyword evidence="3" id="KW-1185">Reference proteome</keyword>
<name>A4BFA6_9GAMM</name>
<dbReference type="HOGENOM" id="CLU_3065403_0_0_6"/>
<evidence type="ECO:0000313" key="2">
    <source>
        <dbReference type="EMBL" id="EAR09219.1"/>
    </source>
</evidence>
<feature type="region of interest" description="Disordered" evidence="1">
    <location>
        <begin position="23"/>
        <end position="53"/>
    </location>
</feature>
<accession>A4BFA6</accession>
<organism evidence="2 3">
    <name type="scientific">Reinekea blandensis MED297</name>
    <dbReference type="NCBI Taxonomy" id="314283"/>
    <lineage>
        <taxon>Bacteria</taxon>
        <taxon>Pseudomonadati</taxon>
        <taxon>Pseudomonadota</taxon>
        <taxon>Gammaproteobacteria</taxon>
        <taxon>Oceanospirillales</taxon>
        <taxon>Saccharospirillaceae</taxon>
        <taxon>Reinekea</taxon>
    </lineage>
</organism>
<evidence type="ECO:0000313" key="3">
    <source>
        <dbReference type="Proteomes" id="UP000005953"/>
    </source>
</evidence>
<dbReference type="Proteomes" id="UP000005953">
    <property type="component" value="Unassembled WGS sequence"/>
</dbReference>
<dbReference type="AlphaFoldDB" id="A4BFA6"/>
<comment type="caution">
    <text evidence="2">The sequence shown here is derived from an EMBL/GenBank/DDBJ whole genome shotgun (WGS) entry which is preliminary data.</text>
</comment>
<dbReference type="EMBL" id="AAOE01000012">
    <property type="protein sequence ID" value="EAR09219.1"/>
    <property type="molecule type" value="Genomic_DNA"/>
</dbReference>
<reference evidence="2 3" key="1">
    <citation type="submission" date="2006-02" db="EMBL/GenBank/DDBJ databases">
        <authorList>
            <person name="Pinhassi J."/>
            <person name="Pedros-Alio C."/>
            <person name="Ferriera S."/>
            <person name="Johnson J."/>
            <person name="Kravitz S."/>
            <person name="Halpern A."/>
            <person name="Remington K."/>
            <person name="Beeson K."/>
            <person name="Tran B."/>
            <person name="Rogers Y.-H."/>
            <person name="Friedman R."/>
            <person name="Venter J.C."/>
        </authorList>
    </citation>
    <scope>NUCLEOTIDE SEQUENCE [LARGE SCALE GENOMIC DNA]</scope>
    <source>
        <strain evidence="2 3">MED297</strain>
    </source>
</reference>
<sequence>MVQFLAETVDDDLARQTKLEELSGTHKGVTGHRATRAQQHSAQCKSALKGVVT</sequence>
<evidence type="ECO:0000256" key="1">
    <source>
        <dbReference type="SAM" id="MobiDB-lite"/>
    </source>
</evidence>
<proteinExistence type="predicted"/>
<protein>
    <submittedName>
        <fullName evidence="2">Uncharacterized protein</fullName>
    </submittedName>
</protein>
<gene>
    <name evidence="2" type="ORF">MED297_07048</name>
</gene>